<dbReference type="EMBL" id="JACJLL010000214">
    <property type="protein sequence ID" value="MBM6820942.1"/>
    <property type="molecule type" value="Genomic_DNA"/>
</dbReference>
<proteinExistence type="predicted"/>
<evidence type="ECO:0000313" key="1">
    <source>
        <dbReference type="EMBL" id="MBM6820942.1"/>
    </source>
</evidence>
<evidence type="ECO:0008006" key="3">
    <source>
        <dbReference type="Google" id="ProtNLM"/>
    </source>
</evidence>
<dbReference type="Proteomes" id="UP000767334">
    <property type="component" value="Unassembled WGS sequence"/>
</dbReference>
<gene>
    <name evidence="1" type="ORF">H6A19_16635</name>
</gene>
<name>A0ABS2FLV4_9CLOT</name>
<organism evidence="1 2">
    <name type="scientific">Clostridium saudiense</name>
    <dbReference type="NCBI Taxonomy" id="1414720"/>
    <lineage>
        <taxon>Bacteria</taxon>
        <taxon>Bacillati</taxon>
        <taxon>Bacillota</taxon>
        <taxon>Clostridia</taxon>
        <taxon>Eubacteriales</taxon>
        <taxon>Clostridiaceae</taxon>
        <taxon>Clostridium</taxon>
    </lineage>
</organism>
<dbReference type="RefSeq" id="WP_148322615.1">
    <property type="nucleotide sequence ID" value="NZ_JACJLL010000214.1"/>
</dbReference>
<evidence type="ECO:0000313" key="2">
    <source>
        <dbReference type="Proteomes" id="UP000767334"/>
    </source>
</evidence>
<reference evidence="1 2" key="1">
    <citation type="journal article" date="2021" name="Sci. Rep.">
        <title>The distribution of antibiotic resistance genes in chicken gut microbiota commensals.</title>
        <authorList>
            <person name="Juricova H."/>
            <person name="Matiasovicova J."/>
            <person name="Kubasova T."/>
            <person name="Cejkova D."/>
            <person name="Rychlik I."/>
        </authorList>
    </citation>
    <scope>NUCLEOTIDE SEQUENCE [LARGE SCALE GENOMIC DNA]</scope>
    <source>
        <strain evidence="1 2">An435</strain>
    </source>
</reference>
<sequence length="193" mass="21071">MENNFEILNDSYMDLIAVDTASATRPPVKPNNTVDFCCAANLPNNFKLAAMPKPTILYDLDNLFCKIEPKCSEGPSCCKRFDIRIVGSIPFIVNAIVNKEQNQCSTAAADCPIKISCACVVPVDKVVGNVCSYEAAIEACAFLELKLKSCSCVTVENLMANRCETQCKPNCAVVFTGKFKLPNCDKPKSVNCY</sequence>
<keyword evidence="2" id="KW-1185">Reference proteome</keyword>
<protein>
    <recommendedName>
        <fullName evidence="3">DUF1540 domain-containing protein</fullName>
    </recommendedName>
</protein>
<accession>A0ABS2FLV4</accession>
<comment type="caution">
    <text evidence="1">The sequence shown here is derived from an EMBL/GenBank/DDBJ whole genome shotgun (WGS) entry which is preliminary data.</text>
</comment>